<keyword evidence="2" id="KW-0812">Transmembrane</keyword>
<dbReference type="Proteomes" id="UP000680679">
    <property type="component" value="Chromosome"/>
</dbReference>
<evidence type="ECO:0000256" key="2">
    <source>
        <dbReference type="SAM" id="Phobius"/>
    </source>
</evidence>
<evidence type="ECO:0000313" key="3">
    <source>
        <dbReference type="EMBL" id="BCU05850.1"/>
    </source>
</evidence>
<protein>
    <recommendedName>
        <fullName evidence="5">MJ0042 family finger-like protein</fullName>
    </recommendedName>
</protein>
<proteinExistence type="predicted"/>
<keyword evidence="4" id="KW-1185">Reference proteome</keyword>
<evidence type="ECO:0000313" key="4">
    <source>
        <dbReference type="Proteomes" id="UP000680679"/>
    </source>
</evidence>
<feature type="region of interest" description="Disordered" evidence="1">
    <location>
        <begin position="166"/>
        <end position="310"/>
    </location>
</feature>
<dbReference type="RefSeq" id="WP_213380163.1">
    <property type="nucleotide sequence ID" value="NZ_AP024563.1"/>
</dbReference>
<feature type="compositionally biased region" description="Polar residues" evidence="1">
    <location>
        <begin position="182"/>
        <end position="191"/>
    </location>
</feature>
<keyword evidence="2" id="KW-0472">Membrane</keyword>
<gene>
    <name evidence="3" type="ORF">Atep_05270</name>
</gene>
<feature type="compositionally biased region" description="Acidic residues" evidence="1">
    <location>
        <begin position="192"/>
        <end position="208"/>
    </location>
</feature>
<feature type="compositionally biased region" description="Acidic residues" evidence="1">
    <location>
        <begin position="229"/>
        <end position="245"/>
    </location>
</feature>
<evidence type="ECO:0000256" key="1">
    <source>
        <dbReference type="SAM" id="MobiDB-lite"/>
    </source>
</evidence>
<name>A0ABM7QJB2_9GAMM</name>
<feature type="compositionally biased region" description="Basic and acidic residues" evidence="1">
    <location>
        <begin position="267"/>
        <end position="290"/>
    </location>
</feature>
<feature type="transmembrane region" description="Helical" evidence="2">
    <location>
        <begin position="6"/>
        <end position="27"/>
    </location>
</feature>
<sequence>MSTLHLAALILAGEFALLAWIILFFMLRRQRHQEHDDVVHADAVMEHLEANEVSHRDALTNLFESTYRLEGEELAAKVDEYLERERAFYNMMLNLYLNRDGAKLKEIPAELAKVIKPWAEITPVGMINASEVKSLESEKARLSVELENTKKTLEQLMEEYMAAFKKAEQQAADSTPEPERAPQTTPPAQDETTSEDIDFDAPDMDAADFDIQPAAASEPEESPKPQPPDEIEPEESLDDALDPSEIDAMLEALAKEAVGEQESAPAKPDEVSERPLSPEEIEEARARDELEGLADLFDLPSEDGEPARKP</sequence>
<reference evidence="3 4" key="1">
    <citation type="submission" date="2021-04" db="EMBL/GenBank/DDBJ databases">
        <title>Complete genome sequencing of Allochromatium tepidum strain NZ.</title>
        <authorList>
            <person name="Tsukatani Y."/>
            <person name="Mori H."/>
        </authorList>
    </citation>
    <scope>NUCLEOTIDE SEQUENCE [LARGE SCALE GENOMIC DNA]</scope>
    <source>
        <strain evidence="3 4">NZ</strain>
    </source>
</reference>
<keyword evidence="2" id="KW-1133">Transmembrane helix</keyword>
<accession>A0ABM7QJB2</accession>
<dbReference type="EMBL" id="AP024563">
    <property type="protein sequence ID" value="BCU05850.1"/>
    <property type="molecule type" value="Genomic_DNA"/>
</dbReference>
<evidence type="ECO:0008006" key="5">
    <source>
        <dbReference type="Google" id="ProtNLM"/>
    </source>
</evidence>
<organism evidence="3 4">
    <name type="scientific">Allochromatium tepidum</name>
    <dbReference type="NCBI Taxonomy" id="553982"/>
    <lineage>
        <taxon>Bacteria</taxon>
        <taxon>Pseudomonadati</taxon>
        <taxon>Pseudomonadota</taxon>
        <taxon>Gammaproteobacteria</taxon>
        <taxon>Chromatiales</taxon>
        <taxon>Chromatiaceae</taxon>
        <taxon>Allochromatium</taxon>
    </lineage>
</organism>